<accession>A0AAV9HIM1</accession>
<dbReference type="PROSITE" id="PS51294">
    <property type="entry name" value="HTH_MYB"/>
    <property type="match status" value="1"/>
</dbReference>
<keyword evidence="4" id="KW-0808">Transferase</keyword>
<feature type="domain" description="HTH myb-type" evidence="3">
    <location>
        <begin position="37"/>
        <end position="92"/>
    </location>
</feature>
<evidence type="ECO:0000259" key="2">
    <source>
        <dbReference type="PROSITE" id="PS50090"/>
    </source>
</evidence>
<reference evidence="4" key="2">
    <citation type="submission" date="2023-06" db="EMBL/GenBank/DDBJ databases">
        <authorList>
            <consortium name="Lawrence Berkeley National Laboratory"/>
            <person name="Mondo S.J."/>
            <person name="Hensen N."/>
            <person name="Bonometti L."/>
            <person name="Westerberg I."/>
            <person name="Brannstrom I.O."/>
            <person name="Guillou S."/>
            <person name="Cros-Aarteil S."/>
            <person name="Calhoun S."/>
            <person name="Haridas S."/>
            <person name="Kuo A."/>
            <person name="Pangilinan J."/>
            <person name="Riley R."/>
            <person name="Labutti K."/>
            <person name="Andreopoulos B."/>
            <person name="Lipzen A."/>
            <person name="Chen C."/>
            <person name="Yanf M."/>
            <person name="Daum C."/>
            <person name="Ng V."/>
            <person name="Clum A."/>
            <person name="Steindorff A."/>
            <person name="Ohm R."/>
            <person name="Martin F."/>
            <person name="Silar P."/>
            <person name="Natvig D."/>
            <person name="Lalanne C."/>
            <person name="Gautier V."/>
            <person name="Ament-Velasquez S.L."/>
            <person name="Kruys A."/>
            <person name="Hutchinson M.I."/>
            <person name="Powell A.J."/>
            <person name="Barry K."/>
            <person name="Miller A.N."/>
            <person name="Grigoriev I.V."/>
            <person name="Debuchy R."/>
            <person name="Gladieux P."/>
            <person name="Thoren M.H."/>
            <person name="Johannesson H."/>
        </authorList>
    </citation>
    <scope>NUCLEOTIDE SEQUENCE</scope>
    <source>
        <strain evidence="4">PSN324</strain>
    </source>
</reference>
<sequence length="463" mass="51640">MPGETSPSGPQSAPSTVSNFDVGQPVDSDLTGEGDSRSTTNHGSWSAADDRTLMLARSRGQGWADIRKNHFPTRTPNACRKRWERLMERPGAVEKDGQRMQRISDEYMAMRKAIWSPLAERMGESWQWVEAQCLSVGLKSIQSSARSHTHRWKRESRRAQQAHEAQIAAHTARGGLSGLENFSILAAFDERVKEGIVIYHGYQTQIRSDRKFSLEFRLLSGFVNKPTVSKDPSPPSQAGCRPGSDIDVSGFEVADLGSTHLIAFNKFAAERPHLLLLTQNGYRRQHESLDRDDFGSIWRILSTFTQRRHLILFNCGVDSGCSRLHKHMQVFPAPDPDKFPLWPDSGDPAVRANVPFKAFLYRFEARLPSTDGLTIIYQTLLRKAEDALGARSSQAGAVPHNVILDRKWMLLVPRRARGMGGVDVNAAAMVGMIWVDSEDRMKMWTDQGPADILAHVGVPADAS</sequence>
<reference evidence="4" key="1">
    <citation type="journal article" date="2023" name="Mol. Phylogenet. Evol.">
        <title>Genome-scale phylogeny and comparative genomics of the fungal order Sordariales.</title>
        <authorList>
            <person name="Hensen N."/>
            <person name="Bonometti L."/>
            <person name="Westerberg I."/>
            <person name="Brannstrom I.O."/>
            <person name="Guillou S."/>
            <person name="Cros-Aarteil S."/>
            <person name="Calhoun S."/>
            <person name="Haridas S."/>
            <person name="Kuo A."/>
            <person name="Mondo S."/>
            <person name="Pangilinan J."/>
            <person name="Riley R."/>
            <person name="LaButti K."/>
            <person name="Andreopoulos B."/>
            <person name="Lipzen A."/>
            <person name="Chen C."/>
            <person name="Yan M."/>
            <person name="Daum C."/>
            <person name="Ng V."/>
            <person name="Clum A."/>
            <person name="Steindorff A."/>
            <person name="Ohm R.A."/>
            <person name="Martin F."/>
            <person name="Silar P."/>
            <person name="Natvig D.O."/>
            <person name="Lalanne C."/>
            <person name="Gautier V."/>
            <person name="Ament-Velasquez S.L."/>
            <person name="Kruys A."/>
            <person name="Hutchinson M.I."/>
            <person name="Powell A.J."/>
            <person name="Barry K."/>
            <person name="Miller A.N."/>
            <person name="Grigoriev I.V."/>
            <person name="Debuchy R."/>
            <person name="Gladieux P."/>
            <person name="Hiltunen Thoren M."/>
            <person name="Johannesson H."/>
        </authorList>
    </citation>
    <scope>NUCLEOTIDE SEQUENCE</scope>
    <source>
        <strain evidence="4">PSN324</strain>
    </source>
</reference>
<feature type="compositionally biased region" description="Polar residues" evidence="1">
    <location>
        <begin position="1"/>
        <end position="21"/>
    </location>
</feature>
<dbReference type="InterPro" id="IPR045759">
    <property type="entry name" value="Ap4A_phos1/2_N"/>
</dbReference>
<organism evidence="4 5">
    <name type="scientific">Cladorrhinum samala</name>
    <dbReference type="NCBI Taxonomy" id="585594"/>
    <lineage>
        <taxon>Eukaryota</taxon>
        <taxon>Fungi</taxon>
        <taxon>Dikarya</taxon>
        <taxon>Ascomycota</taxon>
        <taxon>Pezizomycotina</taxon>
        <taxon>Sordariomycetes</taxon>
        <taxon>Sordariomycetidae</taxon>
        <taxon>Sordariales</taxon>
        <taxon>Podosporaceae</taxon>
        <taxon>Cladorrhinum</taxon>
    </lineage>
</organism>
<dbReference type="InterPro" id="IPR043171">
    <property type="entry name" value="Ap4A_phos1/2-like"/>
</dbReference>
<dbReference type="Pfam" id="PF00249">
    <property type="entry name" value="Myb_DNA-binding"/>
    <property type="match status" value="1"/>
</dbReference>
<evidence type="ECO:0000313" key="5">
    <source>
        <dbReference type="Proteomes" id="UP001321749"/>
    </source>
</evidence>
<dbReference type="Pfam" id="PF19327">
    <property type="entry name" value="Ap4A_phos_N"/>
    <property type="match status" value="1"/>
</dbReference>
<evidence type="ECO:0000313" key="4">
    <source>
        <dbReference type="EMBL" id="KAK4459691.1"/>
    </source>
</evidence>
<dbReference type="Gene3D" id="3.30.428.70">
    <property type="match status" value="1"/>
</dbReference>
<dbReference type="SUPFAM" id="SSF46689">
    <property type="entry name" value="Homeodomain-like"/>
    <property type="match status" value="1"/>
</dbReference>
<comment type="caution">
    <text evidence="4">The sequence shown here is derived from an EMBL/GenBank/DDBJ whole genome shotgun (WGS) entry which is preliminary data.</text>
</comment>
<feature type="domain" description="Myb-like" evidence="2">
    <location>
        <begin position="37"/>
        <end position="87"/>
    </location>
</feature>
<name>A0AAV9HIM1_9PEZI</name>
<evidence type="ECO:0000259" key="3">
    <source>
        <dbReference type="PROSITE" id="PS51294"/>
    </source>
</evidence>
<keyword evidence="5" id="KW-1185">Reference proteome</keyword>
<dbReference type="GO" id="GO:0003877">
    <property type="term" value="F:ATP:ADP adenylyltransferase activity"/>
    <property type="evidence" value="ECO:0007669"/>
    <property type="project" value="InterPro"/>
</dbReference>
<dbReference type="GO" id="GO:0009117">
    <property type="term" value="P:nucleotide metabolic process"/>
    <property type="evidence" value="ECO:0007669"/>
    <property type="project" value="InterPro"/>
</dbReference>
<dbReference type="AlphaFoldDB" id="A0AAV9HIM1"/>
<dbReference type="PROSITE" id="PS50090">
    <property type="entry name" value="MYB_LIKE"/>
    <property type="match status" value="1"/>
</dbReference>
<dbReference type="InterPro" id="IPR036265">
    <property type="entry name" value="HIT-like_sf"/>
</dbReference>
<dbReference type="PANTHER" id="PTHR38420">
    <property type="entry name" value="AP-4-A PHOSPHORYLASE II"/>
    <property type="match status" value="1"/>
</dbReference>
<dbReference type="InterPro" id="IPR017930">
    <property type="entry name" value="Myb_dom"/>
</dbReference>
<keyword evidence="4" id="KW-0548">Nucleotidyltransferase</keyword>
<dbReference type="InterPro" id="IPR019200">
    <property type="entry name" value="ATP_adenylylTrfase_C"/>
</dbReference>
<dbReference type="InterPro" id="IPR001005">
    <property type="entry name" value="SANT/Myb"/>
</dbReference>
<dbReference type="SUPFAM" id="SSF54197">
    <property type="entry name" value="HIT-like"/>
    <property type="match status" value="1"/>
</dbReference>
<protein>
    <submittedName>
        <fullName evidence="4">ATP adenylyltransferase-domain-containing protein</fullName>
    </submittedName>
</protein>
<dbReference type="Gene3D" id="1.10.10.60">
    <property type="entry name" value="Homeodomain-like"/>
    <property type="match status" value="1"/>
</dbReference>
<dbReference type="EMBL" id="MU865030">
    <property type="protein sequence ID" value="KAK4459691.1"/>
    <property type="molecule type" value="Genomic_DNA"/>
</dbReference>
<dbReference type="Pfam" id="PF09830">
    <property type="entry name" value="ATP_transf"/>
    <property type="match status" value="1"/>
</dbReference>
<proteinExistence type="predicted"/>
<dbReference type="InterPro" id="IPR009057">
    <property type="entry name" value="Homeodomain-like_sf"/>
</dbReference>
<dbReference type="Proteomes" id="UP001321749">
    <property type="component" value="Unassembled WGS sequence"/>
</dbReference>
<dbReference type="GO" id="GO:0005524">
    <property type="term" value="F:ATP binding"/>
    <property type="evidence" value="ECO:0007669"/>
    <property type="project" value="InterPro"/>
</dbReference>
<feature type="region of interest" description="Disordered" evidence="1">
    <location>
        <begin position="1"/>
        <end position="46"/>
    </location>
</feature>
<evidence type="ECO:0000256" key="1">
    <source>
        <dbReference type="SAM" id="MobiDB-lite"/>
    </source>
</evidence>
<dbReference type="CDD" id="cd00167">
    <property type="entry name" value="SANT"/>
    <property type="match status" value="1"/>
</dbReference>
<dbReference type="InterPro" id="IPR009163">
    <property type="entry name" value="Ap4A_phos1/2"/>
</dbReference>
<gene>
    <name evidence="4" type="ORF">QBC42DRAFT_182828</name>
</gene>
<dbReference type="PANTHER" id="PTHR38420:SF1">
    <property type="entry name" value="PUTATIVE (AFU_ORTHOLOGUE AFUA_5G14690)-RELATED"/>
    <property type="match status" value="1"/>
</dbReference>